<dbReference type="Gene3D" id="3.40.50.2300">
    <property type="match status" value="2"/>
</dbReference>
<dbReference type="AlphaFoldDB" id="A0A120MG15"/>
<evidence type="ECO:0000256" key="4">
    <source>
        <dbReference type="ARBA" id="ARBA00022970"/>
    </source>
</evidence>
<feature type="signal peptide" evidence="5">
    <location>
        <begin position="1"/>
        <end position="37"/>
    </location>
</feature>
<dbReference type="EMBL" id="LVYV01000001">
    <property type="protein sequence ID" value="KZD25434.1"/>
    <property type="molecule type" value="Genomic_DNA"/>
</dbReference>
<dbReference type="OrthoDB" id="7828300at2"/>
<dbReference type="InterPro" id="IPR000709">
    <property type="entry name" value="Leu_Ile_Val-bd"/>
</dbReference>
<comment type="similarity">
    <text evidence="1">Belongs to the leucine-binding protein family.</text>
</comment>
<sequence>MSKTTSHRGGLSRRSLLAGTASLLASPMIVSSARAQAKPVNIGVIMPLSGANAQFGINSRNGIELVADEINAAGGIKALGGAKINLIVADATSTPTTAGTVAQRLITQNEVTAILGAFASSLTIAISEVTERRDIPLLTMSFADQITGRGFKNIFQIVAKASALGKAQLDYTLAIAQASGAKIDKIAIMYEDTAYGTAQAAGLRAAAKAANIDIAMDDAYPLGITDTTPLINKLRASGAQAVFPVSYLNDSLLLIRTMRQQRITIPAIGGAAGYVIPDFEKGLGEFAENVLSIAPANYDLAPDLTERFRKRFGYFMVHEALEHAVALDVLVQAIEKAKSAKAEDVTIALRGAKFTGGWTKAMTGGAVEFDSTGLNTLSVPVMAQWRNKELVTVWPKDVAKGTAVWKS</sequence>
<dbReference type="RefSeq" id="WP_068729687.1">
    <property type="nucleotide sequence ID" value="NZ_LVYV01000001.1"/>
</dbReference>
<evidence type="ECO:0000256" key="5">
    <source>
        <dbReference type="SAM" id="SignalP"/>
    </source>
</evidence>
<protein>
    <submittedName>
        <fullName evidence="8">ABC transporter substrate-binding protein</fullName>
    </submittedName>
    <submittedName>
        <fullName evidence="7">Leucine-, isoleucine-, valine-, threonine-, and alanine-binding protein</fullName>
    </submittedName>
</protein>
<dbReference type="Proteomes" id="UP000076574">
    <property type="component" value="Unassembled WGS sequence"/>
</dbReference>
<name>A0A120MG15_9BRAD</name>
<dbReference type="PANTHER" id="PTHR30483">
    <property type="entry name" value="LEUCINE-SPECIFIC-BINDING PROTEIN"/>
    <property type="match status" value="1"/>
</dbReference>
<proteinExistence type="inferred from homology"/>
<keyword evidence="9" id="KW-1185">Reference proteome</keyword>
<feature type="domain" description="Leucine-binding protein" evidence="6">
    <location>
        <begin position="39"/>
        <end position="360"/>
    </location>
</feature>
<keyword evidence="2" id="KW-0813">Transport</keyword>
<reference evidence="7" key="1">
    <citation type="submission" date="2015-10" db="EMBL/GenBank/DDBJ databases">
        <title>Evolution marks in rhizobial microsymbionts genomes from the relict species Vavilovia formosa (Stev.) Fed.</title>
        <authorList>
            <person name="Kopat V."/>
        </authorList>
    </citation>
    <scope>NUCLEOTIDE SEQUENCE</scope>
    <source>
        <strain evidence="7">Vaf-07</strain>
    </source>
</reference>
<dbReference type="InterPro" id="IPR028082">
    <property type="entry name" value="Peripla_BP_I"/>
</dbReference>
<dbReference type="PRINTS" id="PR00337">
    <property type="entry name" value="LEUILEVALBP"/>
</dbReference>
<evidence type="ECO:0000313" key="8">
    <source>
        <dbReference type="EMBL" id="KZD25434.1"/>
    </source>
</evidence>
<dbReference type="Pfam" id="PF13458">
    <property type="entry name" value="Peripla_BP_6"/>
    <property type="match status" value="1"/>
</dbReference>
<evidence type="ECO:0000313" key="9">
    <source>
        <dbReference type="Proteomes" id="UP000076574"/>
    </source>
</evidence>
<organism evidence="7">
    <name type="scientific">Tardiphaga robiniae</name>
    <dbReference type="NCBI Taxonomy" id="943830"/>
    <lineage>
        <taxon>Bacteria</taxon>
        <taxon>Pseudomonadati</taxon>
        <taxon>Pseudomonadota</taxon>
        <taxon>Alphaproteobacteria</taxon>
        <taxon>Hyphomicrobiales</taxon>
        <taxon>Nitrobacteraceae</taxon>
        <taxon>Tardiphaga</taxon>
    </lineage>
</organism>
<evidence type="ECO:0000256" key="3">
    <source>
        <dbReference type="ARBA" id="ARBA00022729"/>
    </source>
</evidence>
<reference evidence="8 9" key="2">
    <citation type="submission" date="2016-03" db="EMBL/GenBank/DDBJ databases">
        <title>Microsymbionts genomes from the relict species Vavilovia formosa (Stev.) Fed.</title>
        <authorList>
            <person name="Kopat V."/>
            <person name="Chirak E."/>
            <person name="Kimeklis A."/>
            <person name="Andronov E."/>
        </authorList>
    </citation>
    <scope>NUCLEOTIDE SEQUENCE [LARGE SCALE GENOMIC DNA]</scope>
    <source>
        <strain evidence="8 9">Vaf07</strain>
    </source>
</reference>
<dbReference type="InterPro" id="IPR006311">
    <property type="entry name" value="TAT_signal"/>
</dbReference>
<evidence type="ECO:0000256" key="1">
    <source>
        <dbReference type="ARBA" id="ARBA00010062"/>
    </source>
</evidence>
<dbReference type="EMBL" id="KT955714">
    <property type="protein sequence ID" value="AMH39443.1"/>
    <property type="molecule type" value="Genomic_DNA"/>
</dbReference>
<gene>
    <name evidence="8" type="ORF">A4A58_03115</name>
    <name evidence="7" type="ORF">PROKKA_00630</name>
</gene>
<dbReference type="InterPro" id="IPR028081">
    <property type="entry name" value="Leu-bd"/>
</dbReference>
<keyword evidence="4" id="KW-0029">Amino-acid transport</keyword>
<dbReference type="PANTHER" id="PTHR30483:SF37">
    <property type="entry name" value="ABC TRANSPORTER SUBSTRATE-BINDING PROTEIN"/>
    <property type="match status" value="1"/>
</dbReference>
<evidence type="ECO:0000259" key="6">
    <source>
        <dbReference type="Pfam" id="PF13458"/>
    </source>
</evidence>
<feature type="chain" id="PRO_5010058581" evidence="5">
    <location>
        <begin position="38"/>
        <end position="407"/>
    </location>
</feature>
<dbReference type="InterPro" id="IPR051010">
    <property type="entry name" value="BCAA_transport"/>
</dbReference>
<dbReference type="CDD" id="cd06340">
    <property type="entry name" value="PBP1_ABC_ligand_binding-like"/>
    <property type="match status" value="1"/>
</dbReference>
<dbReference type="STRING" id="943830.A4A58_03115"/>
<evidence type="ECO:0000313" key="7">
    <source>
        <dbReference type="EMBL" id="AMH39443.1"/>
    </source>
</evidence>
<dbReference type="SUPFAM" id="SSF53822">
    <property type="entry name" value="Periplasmic binding protein-like I"/>
    <property type="match status" value="1"/>
</dbReference>
<dbReference type="PROSITE" id="PS51318">
    <property type="entry name" value="TAT"/>
    <property type="match status" value="1"/>
</dbReference>
<keyword evidence="3 5" id="KW-0732">Signal</keyword>
<evidence type="ECO:0000256" key="2">
    <source>
        <dbReference type="ARBA" id="ARBA00022448"/>
    </source>
</evidence>
<accession>A0A120MG15</accession>
<dbReference type="GO" id="GO:0006865">
    <property type="term" value="P:amino acid transport"/>
    <property type="evidence" value="ECO:0007669"/>
    <property type="project" value="UniProtKB-KW"/>
</dbReference>